<dbReference type="eggNOG" id="COG5492">
    <property type="taxonomic scope" value="Bacteria"/>
</dbReference>
<dbReference type="InterPro" id="IPR001119">
    <property type="entry name" value="SLH_dom"/>
</dbReference>
<dbReference type="HOGENOM" id="CLU_120524_0_0_9"/>
<evidence type="ECO:0000259" key="2">
    <source>
        <dbReference type="PROSITE" id="PS51272"/>
    </source>
</evidence>
<evidence type="ECO:0000313" key="3">
    <source>
        <dbReference type="EMBL" id="AEV66776.1"/>
    </source>
</evidence>
<feature type="domain" description="SLH" evidence="2">
    <location>
        <begin position="21"/>
        <end position="84"/>
    </location>
</feature>
<dbReference type="KEGG" id="ccl:Clocl_0018"/>
<name>G8LYQ8_ACECE</name>
<proteinExistence type="predicted"/>
<dbReference type="STRING" id="720554.Clocl_0018"/>
<dbReference type="AlphaFoldDB" id="G8LYQ8"/>
<dbReference type="InterPro" id="IPR051465">
    <property type="entry name" value="Cell_Envelope_Struct_Comp"/>
</dbReference>
<accession>G8LYQ8</accession>
<protein>
    <submittedName>
        <fullName evidence="3">Putative S-layer protein</fullName>
    </submittedName>
</protein>
<evidence type="ECO:0000313" key="4">
    <source>
        <dbReference type="Proteomes" id="UP000005435"/>
    </source>
</evidence>
<organism evidence="3 4">
    <name type="scientific">Acetivibrio clariflavus (strain DSM 19732 / NBRC 101661 / EBR45)</name>
    <name type="common">Clostridium clariflavum</name>
    <dbReference type="NCBI Taxonomy" id="720554"/>
    <lineage>
        <taxon>Bacteria</taxon>
        <taxon>Bacillati</taxon>
        <taxon>Bacillota</taxon>
        <taxon>Clostridia</taxon>
        <taxon>Eubacteriales</taxon>
        <taxon>Oscillospiraceae</taxon>
        <taxon>Acetivibrio</taxon>
    </lineage>
</organism>
<keyword evidence="4" id="KW-1185">Reference proteome</keyword>
<sequence length="193" mass="21549" precursor="true">MKKQLVFIIILTVIFSLIANINIPYAASSSESVIEQNANTLVDLGIMKGYEDGTLRLDNKIKRSEFITLVVKMMGYDKDTNLENTKITFKDLKKNHWAYNNIGLALKYELVTGYPDNTIAPDKDVTYAEALAVVIRALGYEKSLKGKWPDNVVNKGSELNLNKNLSLSPNQPLTRGEMSVIIYNALTVNFAAN</sequence>
<dbReference type="PANTHER" id="PTHR43308">
    <property type="entry name" value="OUTER MEMBRANE PROTEIN ALPHA-RELATED"/>
    <property type="match status" value="1"/>
</dbReference>
<dbReference type="RefSeq" id="WP_014253414.1">
    <property type="nucleotide sequence ID" value="NC_016627.1"/>
</dbReference>
<dbReference type="Pfam" id="PF00395">
    <property type="entry name" value="SLH"/>
    <property type="match status" value="2"/>
</dbReference>
<reference evidence="4" key="1">
    <citation type="submission" date="2011-12" db="EMBL/GenBank/DDBJ databases">
        <title>Complete sequence of Clostridium clariflavum DSM 19732.</title>
        <authorList>
            <consortium name="US DOE Joint Genome Institute"/>
            <person name="Lucas S."/>
            <person name="Han J."/>
            <person name="Lapidus A."/>
            <person name="Cheng J.-F."/>
            <person name="Goodwin L."/>
            <person name="Pitluck S."/>
            <person name="Peters L."/>
            <person name="Teshima H."/>
            <person name="Detter J.C."/>
            <person name="Han C."/>
            <person name="Tapia R."/>
            <person name="Land M."/>
            <person name="Hauser L."/>
            <person name="Kyrpides N."/>
            <person name="Ivanova N."/>
            <person name="Pagani I."/>
            <person name="Kitzmiller T."/>
            <person name="Lynd L."/>
            <person name="Izquierdo J."/>
            <person name="Woyke T."/>
        </authorList>
    </citation>
    <scope>NUCLEOTIDE SEQUENCE [LARGE SCALE GENOMIC DNA]</scope>
    <source>
        <strain evidence="4">DSM 19732 / NBRC 101661 / EBR45</strain>
    </source>
</reference>
<feature type="domain" description="SLH" evidence="2">
    <location>
        <begin position="85"/>
        <end position="148"/>
    </location>
</feature>
<keyword evidence="1" id="KW-0677">Repeat</keyword>
<dbReference type="PANTHER" id="PTHR43308:SF5">
    <property type="entry name" value="S-LAYER PROTEIN _ PEPTIDOGLYCAN ENDO-BETA-N-ACETYLGLUCOSAMINIDASE"/>
    <property type="match status" value="1"/>
</dbReference>
<gene>
    <name evidence="3" type="ordered locus">Clocl_0018</name>
</gene>
<evidence type="ECO:0000256" key="1">
    <source>
        <dbReference type="ARBA" id="ARBA00022737"/>
    </source>
</evidence>
<dbReference type="OrthoDB" id="1699243at2"/>
<dbReference type="Proteomes" id="UP000005435">
    <property type="component" value="Chromosome"/>
</dbReference>
<dbReference type="PROSITE" id="PS51272">
    <property type="entry name" value="SLH"/>
    <property type="match status" value="2"/>
</dbReference>
<dbReference type="EMBL" id="CP003065">
    <property type="protein sequence ID" value="AEV66776.1"/>
    <property type="molecule type" value="Genomic_DNA"/>
</dbReference>
<reference evidence="3 4" key="2">
    <citation type="journal article" date="2012" name="Stand. Genomic Sci.">
        <title>Complete Genome Sequence of Clostridium clariflavum DSM 19732.</title>
        <authorList>
            <person name="Izquierdo J.A."/>
            <person name="Goodwin L."/>
            <person name="Davenport K.W."/>
            <person name="Teshima H."/>
            <person name="Bruce D."/>
            <person name="Detter C."/>
            <person name="Tapia R."/>
            <person name="Han S."/>
            <person name="Land M."/>
            <person name="Hauser L."/>
            <person name="Jeffries C.D."/>
            <person name="Han J."/>
            <person name="Pitluck S."/>
            <person name="Nolan M."/>
            <person name="Chen A."/>
            <person name="Huntemann M."/>
            <person name="Mavromatis K."/>
            <person name="Mikhailova N."/>
            <person name="Liolios K."/>
            <person name="Woyke T."/>
            <person name="Lynd L.R."/>
        </authorList>
    </citation>
    <scope>NUCLEOTIDE SEQUENCE [LARGE SCALE GENOMIC DNA]</scope>
    <source>
        <strain evidence="4">DSM 19732 / NBRC 101661 / EBR45</strain>
    </source>
</reference>